<evidence type="ECO:0000313" key="2">
    <source>
        <dbReference type="EMBL" id="PON68215.1"/>
    </source>
</evidence>
<keyword evidence="3" id="KW-1185">Reference proteome</keyword>
<proteinExistence type="predicted"/>
<reference evidence="3" key="1">
    <citation type="submission" date="2016-06" db="EMBL/GenBank/DDBJ databases">
        <title>Parallel loss of symbiosis genes in relatives of nitrogen-fixing non-legume Parasponia.</title>
        <authorList>
            <person name="Van Velzen R."/>
            <person name="Holmer R."/>
            <person name="Bu F."/>
            <person name="Rutten L."/>
            <person name="Van Zeijl A."/>
            <person name="Liu W."/>
            <person name="Santuari L."/>
            <person name="Cao Q."/>
            <person name="Sharma T."/>
            <person name="Shen D."/>
            <person name="Roswanjaya Y."/>
            <person name="Wardhani T."/>
            <person name="Kalhor M.S."/>
            <person name="Jansen J."/>
            <person name="Van den Hoogen J."/>
            <person name="Gungor B."/>
            <person name="Hartog M."/>
            <person name="Hontelez J."/>
            <person name="Verver J."/>
            <person name="Yang W.-C."/>
            <person name="Schijlen E."/>
            <person name="Repin R."/>
            <person name="Schilthuizen M."/>
            <person name="Schranz E."/>
            <person name="Heidstra R."/>
            <person name="Miyata K."/>
            <person name="Fedorova E."/>
            <person name="Kohlen W."/>
            <person name="Bisseling T."/>
            <person name="Smit S."/>
            <person name="Geurts R."/>
        </authorList>
    </citation>
    <scope>NUCLEOTIDE SEQUENCE [LARGE SCALE GENOMIC DNA]</scope>
    <source>
        <strain evidence="3">cv. WU1-14</strain>
    </source>
</reference>
<feature type="compositionally biased region" description="Basic residues" evidence="1">
    <location>
        <begin position="1"/>
        <end position="13"/>
    </location>
</feature>
<dbReference type="EMBL" id="JXTB01000065">
    <property type="protein sequence ID" value="PON68215.1"/>
    <property type="molecule type" value="Genomic_DNA"/>
</dbReference>
<gene>
    <name evidence="2" type="ORF">PanWU01x14_097750</name>
</gene>
<evidence type="ECO:0000256" key="1">
    <source>
        <dbReference type="SAM" id="MobiDB-lite"/>
    </source>
</evidence>
<evidence type="ECO:0000313" key="3">
    <source>
        <dbReference type="Proteomes" id="UP000237105"/>
    </source>
</evidence>
<feature type="region of interest" description="Disordered" evidence="1">
    <location>
        <begin position="1"/>
        <end position="86"/>
    </location>
</feature>
<comment type="caution">
    <text evidence="2">The sequence shown here is derived from an EMBL/GenBank/DDBJ whole genome shotgun (WGS) entry which is preliminary data.</text>
</comment>
<accession>A0A2P5D4N8</accession>
<sequence>MRRKRERRRKNTSVKKSVVELDKRYSGRSNTPIGDGGGQARDGSAAEDSTRGGTGFSSQEAMGFRVKRSSKSGIDGVFGKRERESC</sequence>
<dbReference type="Proteomes" id="UP000237105">
    <property type="component" value="Unassembled WGS sequence"/>
</dbReference>
<protein>
    <submittedName>
        <fullName evidence="2">Uncharacterized protein</fullName>
    </submittedName>
</protein>
<dbReference type="AlphaFoldDB" id="A0A2P5D4N8"/>
<organism evidence="2 3">
    <name type="scientific">Parasponia andersonii</name>
    <name type="common">Sponia andersonii</name>
    <dbReference type="NCBI Taxonomy" id="3476"/>
    <lineage>
        <taxon>Eukaryota</taxon>
        <taxon>Viridiplantae</taxon>
        <taxon>Streptophyta</taxon>
        <taxon>Embryophyta</taxon>
        <taxon>Tracheophyta</taxon>
        <taxon>Spermatophyta</taxon>
        <taxon>Magnoliopsida</taxon>
        <taxon>eudicotyledons</taxon>
        <taxon>Gunneridae</taxon>
        <taxon>Pentapetalae</taxon>
        <taxon>rosids</taxon>
        <taxon>fabids</taxon>
        <taxon>Rosales</taxon>
        <taxon>Cannabaceae</taxon>
        <taxon>Parasponia</taxon>
    </lineage>
</organism>
<name>A0A2P5D4N8_PARAD</name>